<accession>A0A370BIJ4</accession>
<dbReference type="EMBL" id="KZ852022">
    <property type="protein sequence ID" value="RDH13915.1"/>
    <property type="molecule type" value="Genomic_DNA"/>
</dbReference>
<evidence type="ECO:0000313" key="1">
    <source>
        <dbReference type="EMBL" id="RDH13915.1"/>
    </source>
</evidence>
<organism evidence="1 2">
    <name type="scientific">Aspergillus niger ATCC 13496</name>
    <dbReference type="NCBI Taxonomy" id="1353008"/>
    <lineage>
        <taxon>Eukaryota</taxon>
        <taxon>Fungi</taxon>
        <taxon>Dikarya</taxon>
        <taxon>Ascomycota</taxon>
        <taxon>Pezizomycotina</taxon>
        <taxon>Eurotiomycetes</taxon>
        <taxon>Eurotiomycetidae</taxon>
        <taxon>Eurotiales</taxon>
        <taxon>Aspergillaceae</taxon>
        <taxon>Aspergillus</taxon>
        <taxon>Aspergillus subgen. Circumdati</taxon>
    </lineage>
</organism>
<proteinExistence type="predicted"/>
<protein>
    <submittedName>
        <fullName evidence="1">Uncharacterized protein</fullName>
    </submittedName>
</protein>
<dbReference type="VEuPathDB" id="FungiDB:M747DRAFT_347523"/>
<evidence type="ECO:0000313" key="2">
    <source>
        <dbReference type="Proteomes" id="UP000253845"/>
    </source>
</evidence>
<name>A0A370BIJ4_ASPNG</name>
<gene>
    <name evidence="1" type="ORF">M747DRAFT_347523</name>
</gene>
<reference evidence="1 2" key="1">
    <citation type="submission" date="2018-07" db="EMBL/GenBank/DDBJ databases">
        <title>Section-level genome sequencing of Aspergillus section Nigri to investigate inter- and intra-species variation.</title>
        <authorList>
            <consortium name="DOE Joint Genome Institute"/>
            <person name="Vesth T.C."/>
            <person name="Nybo J.L."/>
            <person name="Theobald S."/>
            <person name="Frisvad J.C."/>
            <person name="Larsen T.O."/>
            <person name="Nielsen K.F."/>
            <person name="Hoof J.B."/>
            <person name="Brandl J."/>
            <person name="Salamov A."/>
            <person name="Riley R."/>
            <person name="Gladden J.M."/>
            <person name="Phatale P."/>
            <person name="Nielsen M.T."/>
            <person name="Lyhne E.K."/>
            <person name="Kogle M.E."/>
            <person name="Strasser K."/>
            <person name="McDonnell E."/>
            <person name="Barry K."/>
            <person name="Clum A."/>
            <person name="Chen C."/>
            <person name="Nolan M."/>
            <person name="Sandor L."/>
            <person name="Kuo A."/>
            <person name="Lipzen A."/>
            <person name="Hainaut M."/>
            <person name="Drula E."/>
            <person name="Tsang A."/>
            <person name="Magnuson J.K."/>
            <person name="Henrissat B."/>
            <person name="Wiebenga A."/>
            <person name="Simmons B.A."/>
            <person name="Makela M.R."/>
            <person name="De vries R.P."/>
            <person name="Grigoriev I.V."/>
            <person name="Mortensen U.H."/>
            <person name="Baker S.E."/>
            <person name="Andersen M.R."/>
        </authorList>
    </citation>
    <scope>NUCLEOTIDE SEQUENCE [LARGE SCALE GENOMIC DNA]</scope>
    <source>
        <strain evidence="1 2">ATCC 13496</strain>
    </source>
</reference>
<dbReference type="Proteomes" id="UP000253845">
    <property type="component" value="Unassembled WGS sequence"/>
</dbReference>
<dbReference type="AlphaFoldDB" id="A0A370BIJ4"/>
<sequence>MVTHAGTVLILIARAGQIWISNQRMFLGPDKPMPFAYYVINLQAGAASIFRATTDHNQERNSLPVKVKLSK</sequence>